<dbReference type="GO" id="GO:0071897">
    <property type="term" value="P:DNA biosynthetic process"/>
    <property type="evidence" value="ECO:0007669"/>
    <property type="project" value="UniProtKB-ARBA"/>
</dbReference>
<proteinExistence type="predicted"/>
<accession>A0AAE1HFZ8</accession>
<reference evidence="3" key="2">
    <citation type="journal article" date="2023" name="BMC Genomics">
        <title>Pest status, molecular evolution, and epigenetic factors derived from the genome assembly of Frankliniella fusca, a thysanopteran phytovirus vector.</title>
        <authorList>
            <person name="Catto M.A."/>
            <person name="Labadie P.E."/>
            <person name="Jacobson A.L."/>
            <person name="Kennedy G.G."/>
            <person name="Srinivasan R."/>
            <person name="Hunt B.G."/>
        </authorList>
    </citation>
    <scope>NUCLEOTIDE SEQUENCE</scope>
    <source>
        <strain evidence="3">PL_HMW_Pooled</strain>
    </source>
</reference>
<dbReference type="EMBL" id="JAHWGI010001013">
    <property type="protein sequence ID" value="KAK3920634.1"/>
    <property type="molecule type" value="Genomic_DNA"/>
</dbReference>
<dbReference type="InterPro" id="IPR051320">
    <property type="entry name" value="Viral_Replic_Matur_Polypro"/>
</dbReference>
<dbReference type="Gene3D" id="3.30.70.270">
    <property type="match status" value="1"/>
</dbReference>
<dbReference type="InterPro" id="IPR043502">
    <property type="entry name" value="DNA/RNA_pol_sf"/>
</dbReference>
<evidence type="ECO:0000256" key="1">
    <source>
        <dbReference type="SAM" id="MobiDB-lite"/>
    </source>
</evidence>
<dbReference type="CDD" id="cd22744">
    <property type="entry name" value="OTU"/>
    <property type="match status" value="1"/>
</dbReference>
<dbReference type="PANTHER" id="PTHR33064">
    <property type="entry name" value="POL PROTEIN"/>
    <property type="match status" value="1"/>
</dbReference>
<dbReference type="CDD" id="cd01647">
    <property type="entry name" value="RT_LTR"/>
    <property type="match status" value="1"/>
</dbReference>
<sequence>YYLAAKENDIVPKVVIWNLANFANAEPALRVVHTVLLEVAEQIEAREDCTDLARKTASALLEVQHTGTSGYRGDEWLTESSRAVASILARVRSASSLRENRPHICSASVTAADLNVTDNLAVKGSHVEAWLSNYLRLHPTISFGLLEKAFRTAFAAKDDSRQLRALVKARTLKKGEGIREYFVDKLVLLSRYSREMRLADQIAYMKEGLPVSFQKLLIGMSFKSMEEMLDFLVDAEADVADLQERNILPGGSVEKNVSIQESPLTAIEGPTGRVEKLEEAFQALLLAVTEIKGHLGERNSRSRANSRDRRWDRPRSREVSRGNYRGRDQTPGRPRDRSYSRDRESSYDRSRYRRDRSPDRSRRDYSRDSRRDYSRDSRRDYSRDSRRDRSRDYSRDAQKDHSRGAPDRERSRDRDKDSLFRCFSLALYGYQNDFWDVKKQINRHILKNWENFVGLLVDFKGTYFASRSKYMKHTKHQGSVGELPHIIAASEIFDCPVTVVEGKDYTYVGQGRQGKEIVLQTTILNHRPHYDLLECRKFPVRSDFSYAMALGDEPVPDTAKVTPTPVNFTSPNSFGFRTMPPPHTQTTSFPAQTGEGAKPHPSQEKQKNTNTREWHTVTHKSKQHNLNSIMQQINFTTPLQNKFQLLNEHCPADKDIKVTCVKKGSEVCTKIKIIPHKQKPKTHKNQKGSGDILRLTDKGIKDQEILTLHSPRWTSKEHDEEGNGGDEHNIVALLPVTIKTAKVEGLLDTGAVGISYDIILGNNFLKNAKAVLDYGAMLVTLSQKKERLRFRFGVPFRAIKSTTWDCPFQNLNVAEVYSGPKFVKSKVTIRIPARTIKWVKVAISPHNILQDTLFIGNPHLYRHNKILVSDFILKPGGHHFIQVINTGNSETQISPSQNLAVEDGHEHIFYDTCFPFNATTPVEDKSQTVKEFDFDINPNLDSVQMEKAKRLLEEFRDVFVSDVSELGVCRYPEVKIDYDTTKIVRRRNYRMSPDQEKFIENYIQKLLKSDLIEYCTSVYCTPILCVPKFSPDPARPQWRWVQDFRQINKLLKPIDYPVLSPDQIIDNTFGNKFHSVTDNCSGYSQLPLHPDSRDITAFDTPSGSRMRWKVLAQGLSTAPAIYAVAMDHLLMELKKGHKIMNYFDDTHLGSPTFSEHYVLLEQYLQLLRKFKIKLNIKKSTFFQHSVKLLGVQITSADATRDNIDVQKSFDVIRHEMTEYKYTQHQTTQVTRNNVYMSKLNTILLQIVSNELAIRTALSDCRRGVLSLEVVPVERLTEKIDQLMSLAPYRGFQLAVENVEQLYLEKLTTCQLTDEKLKVWLKIPLKTVMTEWKIISFWPIPFAWEETLCRLFQGTEPVLAATNKDVVVPLTGPELKHCKENNVCQVPRIEGSYTTVGQCLRDFYSGRTAAELAKSCPFHCKHSSTPEILQLAADQFIVASAGSHAISVRCGKFVTRQNSLGFGSFRFTVPGNCTLSIDNNVAVNKRVTMPRSASTVHGVEFVLPAVWTTRLNVELDSIRDFPNAPKFVNDDKILNSSWPLHTTTFLEPDSLPAVNIKERHQLGIVVTFVDYWDVGWATKLFTGHTEHFTITITDNKHES</sequence>
<dbReference type="Proteomes" id="UP001219518">
    <property type="component" value="Unassembled WGS sequence"/>
</dbReference>
<reference evidence="3" key="1">
    <citation type="submission" date="2021-07" db="EMBL/GenBank/DDBJ databases">
        <authorList>
            <person name="Catto M.A."/>
            <person name="Jacobson A."/>
            <person name="Kennedy G."/>
            <person name="Labadie P."/>
            <person name="Hunt B.G."/>
            <person name="Srinivasan R."/>
        </authorList>
    </citation>
    <scope>NUCLEOTIDE SEQUENCE</scope>
    <source>
        <strain evidence="3">PL_HMW_Pooled</strain>
        <tissue evidence="3">Head</tissue>
    </source>
</reference>
<comment type="caution">
    <text evidence="3">The sequence shown here is derived from an EMBL/GenBank/DDBJ whole genome shotgun (WGS) entry which is preliminary data.</text>
</comment>
<evidence type="ECO:0000313" key="3">
    <source>
        <dbReference type="EMBL" id="KAK3920634.1"/>
    </source>
</evidence>
<feature type="region of interest" description="Disordered" evidence="1">
    <location>
        <begin position="297"/>
        <end position="412"/>
    </location>
</feature>
<gene>
    <name evidence="3" type="ORF">KUF71_009891</name>
</gene>
<feature type="domain" description="Reverse transcriptase" evidence="2">
    <location>
        <begin position="1007"/>
        <end position="1193"/>
    </location>
</feature>
<protein>
    <submittedName>
        <fullName evidence="3">Retrovirus-related Pol polyprotein from transposon 412</fullName>
    </submittedName>
</protein>
<keyword evidence="4" id="KW-1185">Reference proteome</keyword>
<dbReference type="Gene3D" id="3.90.70.80">
    <property type="match status" value="1"/>
</dbReference>
<organism evidence="3 4">
    <name type="scientific">Frankliniella fusca</name>
    <dbReference type="NCBI Taxonomy" id="407009"/>
    <lineage>
        <taxon>Eukaryota</taxon>
        <taxon>Metazoa</taxon>
        <taxon>Ecdysozoa</taxon>
        <taxon>Arthropoda</taxon>
        <taxon>Hexapoda</taxon>
        <taxon>Insecta</taxon>
        <taxon>Pterygota</taxon>
        <taxon>Neoptera</taxon>
        <taxon>Paraneoptera</taxon>
        <taxon>Thysanoptera</taxon>
        <taxon>Terebrantia</taxon>
        <taxon>Thripoidea</taxon>
        <taxon>Thripidae</taxon>
        <taxon>Frankliniella</taxon>
    </lineage>
</organism>
<dbReference type="Gene3D" id="3.10.10.10">
    <property type="entry name" value="HIV Type 1 Reverse Transcriptase, subunit A, domain 1"/>
    <property type="match status" value="1"/>
</dbReference>
<dbReference type="SUPFAM" id="SSF56672">
    <property type="entry name" value="DNA/RNA polymerases"/>
    <property type="match status" value="1"/>
</dbReference>
<dbReference type="PANTHER" id="PTHR33064:SF37">
    <property type="entry name" value="RIBONUCLEASE H"/>
    <property type="match status" value="1"/>
</dbReference>
<feature type="non-terminal residue" evidence="3">
    <location>
        <position position="1598"/>
    </location>
</feature>
<dbReference type="PROSITE" id="PS50878">
    <property type="entry name" value="RT_POL"/>
    <property type="match status" value="1"/>
</dbReference>
<dbReference type="InterPro" id="IPR000477">
    <property type="entry name" value="RT_dom"/>
</dbReference>
<name>A0AAE1HFZ8_9NEOP</name>
<dbReference type="Pfam" id="PF00078">
    <property type="entry name" value="RVT_1"/>
    <property type="match status" value="1"/>
</dbReference>
<dbReference type="InterPro" id="IPR043128">
    <property type="entry name" value="Rev_trsase/Diguanyl_cyclase"/>
</dbReference>
<evidence type="ECO:0000313" key="4">
    <source>
        <dbReference type="Proteomes" id="UP001219518"/>
    </source>
</evidence>
<evidence type="ECO:0000259" key="2">
    <source>
        <dbReference type="PROSITE" id="PS50878"/>
    </source>
</evidence>
<feature type="region of interest" description="Disordered" evidence="1">
    <location>
        <begin position="581"/>
        <end position="612"/>
    </location>
</feature>
<feature type="compositionally biased region" description="Basic and acidic residues" evidence="1">
    <location>
        <begin position="597"/>
        <end position="612"/>
    </location>
</feature>